<dbReference type="EMBL" id="JBGBPQ010000001">
    <property type="protein sequence ID" value="KAL1530083.1"/>
    <property type="molecule type" value="Genomic_DNA"/>
</dbReference>
<proteinExistence type="predicted"/>
<protein>
    <recommendedName>
        <fullName evidence="4">Snurportin-1</fullName>
    </recommendedName>
</protein>
<keyword evidence="3" id="KW-1185">Reference proteome</keyword>
<evidence type="ECO:0000313" key="3">
    <source>
        <dbReference type="Proteomes" id="UP001515480"/>
    </source>
</evidence>
<sequence>MDNSPLANNENTPSTSQSVLNSPPMAMRNAGLIGAASRRRKRLHQQAHEDRLAQEKSRPPASAAAVDAAAAWLQQLQGMAPIGLSPDDARALLALRTQAAAAECDAADDEGDALLLPSSSDVVEGKDSQYDRRSTRTEGAERVCDCASISSVRGELVERYDEIDYPHGAPPLNGGRDRPDDLLVLSVSVSPEFQVVNEVAIQLD</sequence>
<organism evidence="2 3">
    <name type="scientific">Prymnesium parvum</name>
    <name type="common">Toxic golden alga</name>
    <dbReference type="NCBI Taxonomy" id="97485"/>
    <lineage>
        <taxon>Eukaryota</taxon>
        <taxon>Haptista</taxon>
        <taxon>Haptophyta</taxon>
        <taxon>Prymnesiophyceae</taxon>
        <taxon>Prymnesiales</taxon>
        <taxon>Prymnesiaceae</taxon>
        <taxon>Prymnesium</taxon>
    </lineage>
</organism>
<dbReference type="AlphaFoldDB" id="A0AB34KAE1"/>
<evidence type="ECO:0000256" key="1">
    <source>
        <dbReference type="SAM" id="MobiDB-lite"/>
    </source>
</evidence>
<feature type="region of interest" description="Disordered" evidence="1">
    <location>
        <begin position="1"/>
        <end position="63"/>
    </location>
</feature>
<reference evidence="2 3" key="1">
    <citation type="journal article" date="2024" name="Science">
        <title>Giant polyketide synthase enzymes in the biosynthesis of giant marine polyether toxins.</title>
        <authorList>
            <person name="Fallon T.R."/>
            <person name="Shende V.V."/>
            <person name="Wierzbicki I.H."/>
            <person name="Pendleton A.L."/>
            <person name="Watervoot N.F."/>
            <person name="Auber R.P."/>
            <person name="Gonzalez D.J."/>
            <person name="Wisecaver J.H."/>
            <person name="Moore B.S."/>
        </authorList>
    </citation>
    <scope>NUCLEOTIDE SEQUENCE [LARGE SCALE GENOMIC DNA]</scope>
    <source>
        <strain evidence="2 3">12B1</strain>
    </source>
</reference>
<evidence type="ECO:0000313" key="2">
    <source>
        <dbReference type="EMBL" id="KAL1530083.1"/>
    </source>
</evidence>
<accession>A0AB34KAE1</accession>
<feature type="compositionally biased region" description="Polar residues" evidence="1">
    <location>
        <begin position="1"/>
        <end position="21"/>
    </location>
</feature>
<evidence type="ECO:0008006" key="4">
    <source>
        <dbReference type="Google" id="ProtNLM"/>
    </source>
</evidence>
<comment type="caution">
    <text evidence="2">The sequence shown here is derived from an EMBL/GenBank/DDBJ whole genome shotgun (WGS) entry which is preliminary data.</text>
</comment>
<dbReference type="Proteomes" id="UP001515480">
    <property type="component" value="Unassembled WGS sequence"/>
</dbReference>
<feature type="compositionally biased region" description="Basic and acidic residues" evidence="1">
    <location>
        <begin position="46"/>
        <end position="58"/>
    </location>
</feature>
<gene>
    <name evidence="2" type="ORF">AB1Y20_001005</name>
</gene>
<name>A0AB34KAE1_PRYPA</name>